<keyword evidence="3" id="KW-1185">Reference proteome</keyword>
<evidence type="ECO:0000313" key="2">
    <source>
        <dbReference type="EMBL" id="CAG7725419.1"/>
    </source>
</evidence>
<dbReference type="AlphaFoldDB" id="A0A8J2NYN6"/>
<dbReference type="PANTHER" id="PTHR45786:SF74">
    <property type="entry name" value="ATP-DEPENDENT DNA HELICASE"/>
    <property type="match status" value="1"/>
</dbReference>
<dbReference type="PANTHER" id="PTHR45786">
    <property type="entry name" value="DNA BINDING PROTEIN-LIKE"/>
    <property type="match status" value="1"/>
</dbReference>
<name>A0A8J2NYN6_9HEXA</name>
<feature type="region of interest" description="Disordered" evidence="1">
    <location>
        <begin position="1"/>
        <end position="23"/>
    </location>
</feature>
<evidence type="ECO:0000256" key="1">
    <source>
        <dbReference type="SAM" id="MobiDB-lite"/>
    </source>
</evidence>
<gene>
    <name evidence="2" type="ORF">AFUS01_LOCUS14376</name>
</gene>
<dbReference type="OrthoDB" id="8043223at2759"/>
<sequence length="333" mass="38554">MENQGDADRHREALANETSERRQLRLLQNAQRYNELREVETPEQRSARVTSRRDAEACQNRESRLIANAARHREARAALNHETRLDRSIGRALQNAQSRAAGTHEQRRDRLRVATTNRIRNNRGMYNAAVAGNALHMEEHALAFASMGTRIDTRVNDHRGPYVYKIHGQVYHISSPLHPQIGDSPKYAQLYILDPDEALRTRMAVYANKDCNENLMHELAQLLSAINNYAKAYKMMHEVEQKETDKAHQEGRPPREITMSIHIDNQSDRRRYNAPRFNEVAVIFRSDEGEPPFERDIRIYSRLHTKGIAILQAILNNDVDPMVYPILFPHDDR</sequence>
<proteinExistence type="predicted"/>
<reference evidence="2" key="1">
    <citation type="submission" date="2021-06" db="EMBL/GenBank/DDBJ databases">
        <authorList>
            <person name="Hodson N. C."/>
            <person name="Mongue J. A."/>
            <person name="Jaron S. K."/>
        </authorList>
    </citation>
    <scope>NUCLEOTIDE SEQUENCE</scope>
</reference>
<accession>A0A8J2NYN6</accession>
<dbReference type="Proteomes" id="UP000708208">
    <property type="component" value="Unassembled WGS sequence"/>
</dbReference>
<feature type="region of interest" description="Disordered" evidence="1">
    <location>
        <begin position="37"/>
        <end position="56"/>
    </location>
</feature>
<organism evidence="2 3">
    <name type="scientific">Allacma fusca</name>
    <dbReference type="NCBI Taxonomy" id="39272"/>
    <lineage>
        <taxon>Eukaryota</taxon>
        <taxon>Metazoa</taxon>
        <taxon>Ecdysozoa</taxon>
        <taxon>Arthropoda</taxon>
        <taxon>Hexapoda</taxon>
        <taxon>Collembola</taxon>
        <taxon>Symphypleona</taxon>
        <taxon>Sminthuridae</taxon>
        <taxon>Allacma</taxon>
    </lineage>
</organism>
<dbReference type="EMBL" id="CAJVCH010121656">
    <property type="protein sequence ID" value="CAG7725419.1"/>
    <property type="molecule type" value="Genomic_DNA"/>
</dbReference>
<evidence type="ECO:0000313" key="3">
    <source>
        <dbReference type="Proteomes" id="UP000708208"/>
    </source>
</evidence>
<evidence type="ECO:0008006" key="4">
    <source>
        <dbReference type="Google" id="ProtNLM"/>
    </source>
</evidence>
<comment type="caution">
    <text evidence="2">The sequence shown here is derived from an EMBL/GenBank/DDBJ whole genome shotgun (WGS) entry which is preliminary data.</text>
</comment>
<protein>
    <recommendedName>
        <fullName evidence="4">Helitron helicase-like domain-containing protein</fullName>
    </recommendedName>
</protein>